<proteinExistence type="predicted"/>
<evidence type="ECO:0000313" key="1">
    <source>
        <dbReference type="EMBL" id="QHT74588.1"/>
    </source>
</evidence>
<name>A0A6C0H216_9ZZZZ</name>
<reference evidence="1" key="1">
    <citation type="journal article" date="2020" name="Nature">
        <title>Giant virus diversity and host interactions through global metagenomics.</title>
        <authorList>
            <person name="Schulz F."/>
            <person name="Roux S."/>
            <person name="Paez-Espino D."/>
            <person name="Jungbluth S."/>
            <person name="Walsh D.A."/>
            <person name="Denef V.J."/>
            <person name="McMahon K.D."/>
            <person name="Konstantinidis K.T."/>
            <person name="Eloe-Fadrosh E.A."/>
            <person name="Kyrpides N.C."/>
            <person name="Woyke T."/>
        </authorList>
    </citation>
    <scope>NUCLEOTIDE SEQUENCE</scope>
    <source>
        <strain evidence="1">GVMAG-M-3300023179-59</strain>
    </source>
</reference>
<protein>
    <submittedName>
        <fullName evidence="1">Uncharacterized protein</fullName>
    </submittedName>
</protein>
<sequence>MSNHFSMGAINKETLKYEYPILLEIIILQENEQHSNISQKRIEEILETKKKN</sequence>
<accession>A0A6C0H216</accession>
<dbReference type="EMBL" id="MN739852">
    <property type="protein sequence ID" value="QHT74588.1"/>
    <property type="molecule type" value="Genomic_DNA"/>
</dbReference>
<dbReference type="AlphaFoldDB" id="A0A6C0H216"/>
<organism evidence="1">
    <name type="scientific">viral metagenome</name>
    <dbReference type="NCBI Taxonomy" id="1070528"/>
    <lineage>
        <taxon>unclassified sequences</taxon>
        <taxon>metagenomes</taxon>
        <taxon>organismal metagenomes</taxon>
    </lineage>
</organism>